<dbReference type="SUPFAM" id="SSF116726">
    <property type="entry name" value="TrkA C-terminal domain-like"/>
    <property type="match status" value="1"/>
</dbReference>
<keyword evidence="7 8" id="KW-0472">Membrane</keyword>
<evidence type="ECO:0000256" key="8">
    <source>
        <dbReference type="SAM" id="Phobius"/>
    </source>
</evidence>
<sequence>MHLPLLQDIFILLGFSVIIVFILQRINLPSILGFLLTGTLIGPYGLSLIKAVEEVEVISEIGIILLLFVIGMELSLKQLVSIKKTVFIGGLLQVGITILVSGTVYFSLGYALNEAVFVGFLFSLSSTAIVLKVFQERNELTTPHGRNVLGILIFQDIIVVPMILVTPIIAGESTNLTLSIASLLLKSAVVIVVTIISIKYIVPKLMYTITKTKSKELFLLTTITICFAVAFLTSEAGLSLALGAFLAGLIISESDYSHQATSIMLPFRELFTSIFFISVGMLLDLGFFIQNSGIILLIVLVVFLLKSTIASLAIAVLKYPPRTVLLTGLSLFQIGEFSFILSKVGVEYNLLNEETNQYFLAVSIVSMLLTPFVIMFSQGISNRLLETGLVKKISYGPSVKSDSDQSISQIDEYNNHLVIIGYGINGSNLAKAAQFSNIPYIVIELNADIVRKERQNGVPMIFGDATQSHILESTNLSTARAVVVAISDPKGTKAIIGNIRAISQSIYLLVRTRYVKEINELLALGADDVIPEEFETSVEIFSHILHNFLVPQDDIEHFIDSIRAHNYDLFQHQKKLPRTFRLTKFPDFIITCLRVNKDSGPLIGKSLKELNLRTEFGISILAISRNEKMIDNIQPEEILAQDDLLYINGQQGDIERFRRMIN</sequence>
<comment type="subcellular location">
    <subcellularLocation>
        <location evidence="1">Membrane</location>
        <topology evidence="1">Multi-pass membrane protein</topology>
    </subcellularLocation>
</comment>
<evidence type="ECO:0000256" key="7">
    <source>
        <dbReference type="ARBA" id="ARBA00023136"/>
    </source>
</evidence>
<dbReference type="PANTHER" id="PTHR42751:SF3">
    <property type="entry name" value="SODIUM_GLUTAMATE SYMPORTER"/>
    <property type="match status" value="1"/>
</dbReference>
<feature type="transmembrane region" description="Helical" evidence="8">
    <location>
        <begin position="30"/>
        <end position="49"/>
    </location>
</feature>
<dbReference type="InterPro" id="IPR038770">
    <property type="entry name" value="Na+/solute_symporter_sf"/>
</dbReference>
<evidence type="ECO:0000256" key="4">
    <source>
        <dbReference type="ARBA" id="ARBA00022538"/>
    </source>
</evidence>
<feature type="transmembrane region" description="Helical" evidence="8">
    <location>
        <begin position="176"/>
        <end position="196"/>
    </location>
</feature>
<feature type="transmembrane region" description="Helical" evidence="8">
    <location>
        <begin position="86"/>
        <end position="109"/>
    </location>
</feature>
<dbReference type="InterPro" id="IPR003148">
    <property type="entry name" value="RCK_N"/>
</dbReference>
<dbReference type="PROSITE" id="PS51202">
    <property type="entry name" value="RCK_C"/>
    <property type="match status" value="1"/>
</dbReference>
<comment type="caution">
    <text evidence="11">The sequence shown here is derived from an EMBL/GenBank/DDBJ whole genome shotgun (WGS) entry which is preliminary data.</text>
</comment>
<dbReference type="InterPro" id="IPR006037">
    <property type="entry name" value="RCK_C"/>
</dbReference>
<dbReference type="Gene3D" id="1.20.1530.20">
    <property type="match status" value="1"/>
</dbReference>
<dbReference type="PANTHER" id="PTHR42751">
    <property type="entry name" value="SODIUM/HYDROGEN EXCHANGER FAMILY/TRKA DOMAIN PROTEIN"/>
    <property type="match status" value="1"/>
</dbReference>
<evidence type="ECO:0000313" key="11">
    <source>
        <dbReference type="EMBL" id="MDN5202808.1"/>
    </source>
</evidence>
<dbReference type="Gene3D" id="3.30.70.1450">
    <property type="entry name" value="Regulator of K+ conductance, C-terminal domain"/>
    <property type="match status" value="1"/>
</dbReference>
<dbReference type="EMBL" id="JAUJEA010000005">
    <property type="protein sequence ID" value="MDN5202808.1"/>
    <property type="molecule type" value="Genomic_DNA"/>
</dbReference>
<dbReference type="PROSITE" id="PS51201">
    <property type="entry name" value="RCK_N"/>
    <property type="match status" value="1"/>
</dbReference>
<dbReference type="SUPFAM" id="SSF51735">
    <property type="entry name" value="NAD(P)-binding Rossmann-fold domains"/>
    <property type="match status" value="1"/>
</dbReference>
<feature type="transmembrane region" description="Helical" evidence="8">
    <location>
        <begin position="115"/>
        <end position="135"/>
    </location>
</feature>
<reference evidence="11" key="1">
    <citation type="submission" date="2023-06" db="EMBL/GenBank/DDBJ databases">
        <title>Genomic of Parafulvivirga corallium.</title>
        <authorList>
            <person name="Wang G."/>
        </authorList>
    </citation>
    <scope>NUCLEOTIDE SEQUENCE</scope>
    <source>
        <strain evidence="11">BMA10</strain>
    </source>
</reference>
<evidence type="ECO:0000256" key="3">
    <source>
        <dbReference type="ARBA" id="ARBA00022448"/>
    </source>
</evidence>
<dbReference type="Pfam" id="PF02254">
    <property type="entry name" value="TrkA_N"/>
    <property type="match status" value="1"/>
</dbReference>
<keyword evidence="4" id="KW-0406">Ion transport</keyword>
<evidence type="ECO:0000256" key="5">
    <source>
        <dbReference type="ARBA" id="ARBA00022692"/>
    </source>
</evidence>
<dbReference type="Proteomes" id="UP001172082">
    <property type="component" value="Unassembled WGS sequence"/>
</dbReference>
<dbReference type="InterPro" id="IPR006153">
    <property type="entry name" value="Cation/H_exchanger_TM"/>
</dbReference>
<gene>
    <name evidence="11" type="ORF">QQ008_15570</name>
</gene>
<evidence type="ECO:0000256" key="1">
    <source>
        <dbReference type="ARBA" id="ARBA00004141"/>
    </source>
</evidence>
<keyword evidence="12" id="KW-1185">Reference proteome</keyword>
<feature type="transmembrane region" description="Helical" evidence="8">
    <location>
        <begin position="324"/>
        <end position="346"/>
    </location>
</feature>
<evidence type="ECO:0000256" key="2">
    <source>
        <dbReference type="ARBA" id="ARBA00005551"/>
    </source>
</evidence>
<feature type="transmembrane region" description="Helical" evidence="8">
    <location>
        <begin position="6"/>
        <end position="23"/>
    </location>
</feature>
<keyword evidence="4" id="KW-0630">Potassium</keyword>
<feature type="transmembrane region" description="Helical" evidence="8">
    <location>
        <begin position="147"/>
        <end position="170"/>
    </location>
</feature>
<protein>
    <submittedName>
        <fullName evidence="11">Cation:proton antiporter</fullName>
    </submittedName>
</protein>
<dbReference type="InterPro" id="IPR036721">
    <property type="entry name" value="RCK_C_sf"/>
</dbReference>
<keyword evidence="3" id="KW-0813">Transport</keyword>
<keyword evidence="6 8" id="KW-1133">Transmembrane helix</keyword>
<accession>A0ABT8KRK5</accession>
<dbReference type="Pfam" id="PF00999">
    <property type="entry name" value="Na_H_Exchanger"/>
    <property type="match status" value="1"/>
</dbReference>
<feature type="transmembrane region" description="Helical" evidence="8">
    <location>
        <begin position="55"/>
        <end position="74"/>
    </location>
</feature>
<proteinExistence type="inferred from homology"/>
<dbReference type="Pfam" id="PF02080">
    <property type="entry name" value="TrkA_C"/>
    <property type="match status" value="1"/>
</dbReference>
<comment type="similarity">
    <text evidence="2">Belongs to the monovalent cation:proton antiporter 2 (CPA2) transporter (TC 2.A.37) family.</text>
</comment>
<dbReference type="InterPro" id="IPR036291">
    <property type="entry name" value="NAD(P)-bd_dom_sf"/>
</dbReference>
<evidence type="ECO:0000256" key="6">
    <source>
        <dbReference type="ARBA" id="ARBA00022989"/>
    </source>
</evidence>
<evidence type="ECO:0000259" key="9">
    <source>
        <dbReference type="PROSITE" id="PS51201"/>
    </source>
</evidence>
<feature type="transmembrane region" description="Helical" evidence="8">
    <location>
        <begin position="295"/>
        <end position="317"/>
    </location>
</feature>
<keyword evidence="5 8" id="KW-0812">Transmembrane</keyword>
<feature type="transmembrane region" description="Helical" evidence="8">
    <location>
        <begin position="217"/>
        <end position="234"/>
    </location>
</feature>
<feature type="transmembrane region" description="Helical" evidence="8">
    <location>
        <begin position="358"/>
        <end position="376"/>
    </location>
</feature>
<keyword evidence="4" id="KW-0633">Potassium transport</keyword>
<evidence type="ECO:0000313" key="12">
    <source>
        <dbReference type="Proteomes" id="UP001172082"/>
    </source>
</evidence>
<feature type="transmembrane region" description="Helical" evidence="8">
    <location>
        <begin position="270"/>
        <end position="289"/>
    </location>
</feature>
<evidence type="ECO:0000259" key="10">
    <source>
        <dbReference type="PROSITE" id="PS51202"/>
    </source>
</evidence>
<feature type="domain" description="RCK C-terminal" evidence="10">
    <location>
        <begin position="577"/>
        <end position="662"/>
    </location>
</feature>
<dbReference type="RefSeq" id="WP_346752830.1">
    <property type="nucleotide sequence ID" value="NZ_JAUJEA010000005.1"/>
</dbReference>
<feature type="domain" description="RCK N-terminal" evidence="9">
    <location>
        <begin position="414"/>
        <end position="531"/>
    </location>
</feature>
<organism evidence="11 12">
    <name type="scientific">Splendidivirga corallicola</name>
    <dbReference type="NCBI Taxonomy" id="3051826"/>
    <lineage>
        <taxon>Bacteria</taxon>
        <taxon>Pseudomonadati</taxon>
        <taxon>Bacteroidota</taxon>
        <taxon>Cytophagia</taxon>
        <taxon>Cytophagales</taxon>
        <taxon>Splendidivirgaceae</taxon>
        <taxon>Splendidivirga</taxon>
    </lineage>
</organism>
<name>A0ABT8KRK5_9BACT</name>
<dbReference type="Gene3D" id="3.40.50.720">
    <property type="entry name" value="NAD(P)-binding Rossmann-like Domain"/>
    <property type="match status" value="1"/>
</dbReference>